<feature type="chain" id="PRO_5026697808" description="Outer membrane beta-barrel protein" evidence="2">
    <location>
        <begin position="24"/>
        <end position="481"/>
    </location>
</feature>
<keyword evidence="2" id="KW-0732">Signal</keyword>
<dbReference type="OrthoDB" id="5496304at2"/>
<reference evidence="3 4" key="1">
    <citation type="submission" date="2019-10" db="EMBL/GenBank/DDBJ databases">
        <title>A soil myxobacterium in the family Polyangiaceae.</title>
        <authorList>
            <person name="Li Y."/>
            <person name="Wang J."/>
        </authorList>
    </citation>
    <scope>NUCLEOTIDE SEQUENCE [LARGE SCALE GENOMIC DNA]</scope>
    <source>
        <strain evidence="3 4">DSM 14734</strain>
    </source>
</reference>
<dbReference type="AlphaFoldDB" id="A0A6N7PQR1"/>
<gene>
    <name evidence="3" type="ORF">GF068_20370</name>
</gene>
<evidence type="ECO:0008006" key="5">
    <source>
        <dbReference type="Google" id="ProtNLM"/>
    </source>
</evidence>
<comment type="caution">
    <text evidence="3">The sequence shown here is derived from an EMBL/GenBank/DDBJ whole genome shotgun (WGS) entry which is preliminary data.</text>
</comment>
<sequence>MKHRLGIVFALGVGLLGHGAALAQQPAPAADADQADPNAPPASPPAPPPSPNPDAPPTPPPPGDPAESPEAPPPVTLPPYLTGNTTTPLNPPPPPPVPGGNGTLTPPGPGADAGVTPNTLPARVRWRGSNLNWGTNATTTALGIGRDNISSSHEHVSMGFGLTLNYFILEPKLADGSPRGYSLRVQTAPGFDVELTNSDTTTTKREPLFRDLPVQAIFAKPLWRSADEEWGVSMAANGTVLLPTSKLSHDRGVYLTTSPRVSIFAIVPLRGKKADFLKNVFVGTSLRWDHQFTRATVPTNPDIQLPRQTLQGTMTMSDQLTGGSVDTNRLATGAFLFFDEKLFGKTFWLFLSGGLQYSLLNQPQTSGCVKITTGCVEPTRVESPTTTRYTTSFGIGINYFPASEWGFSIDYGNANTQIGLDGKRRNPFYSPEATLSAGLILSIDAIYERLTGPARDEPFIVFGSNKKTRGVPQAAQREILF</sequence>
<dbReference type="Proteomes" id="UP000440224">
    <property type="component" value="Unassembled WGS sequence"/>
</dbReference>
<feature type="signal peptide" evidence="2">
    <location>
        <begin position="1"/>
        <end position="23"/>
    </location>
</feature>
<dbReference type="EMBL" id="WJIE01000005">
    <property type="protein sequence ID" value="MRG94259.1"/>
    <property type="molecule type" value="Genomic_DNA"/>
</dbReference>
<evidence type="ECO:0000313" key="3">
    <source>
        <dbReference type="EMBL" id="MRG94259.1"/>
    </source>
</evidence>
<organism evidence="3 4">
    <name type="scientific">Polyangium spumosum</name>
    <dbReference type="NCBI Taxonomy" id="889282"/>
    <lineage>
        <taxon>Bacteria</taxon>
        <taxon>Pseudomonadati</taxon>
        <taxon>Myxococcota</taxon>
        <taxon>Polyangia</taxon>
        <taxon>Polyangiales</taxon>
        <taxon>Polyangiaceae</taxon>
        <taxon>Polyangium</taxon>
    </lineage>
</organism>
<feature type="compositionally biased region" description="Pro residues" evidence="1">
    <location>
        <begin position="38"/>
        <end position="77"/>
    </location>
</feature>
<keyword evidence="4" id="KW-1185">Reference proteome</keyword>
<feature type="compositionally biased region" description="Pro residues" evidence="1">
    <location>
        <begin position="89"/>
        <end position="98"/>
    </location>
</feature>
<feature type="compositionally biased region" description="Low complexity" evidence="1">
    <location>
        <begin position="78"/>
        <end position="88"/>
    </location>
</feature>
<proteinExistence type="predicted"/>
<dbReference type="RefSeq" id="WP_153821067.1">
    <property type="nucleotide sequence ID" value="NZ_WJIE01000005.1"/>
</dbReference>
<protein>
    <recommendedName>
        <fullName evidence="5">Outer membrane beta-barrel protein</fullName>
    </recommendedName>
</protein>
<evidence type="ECO:0000256" key="2">
    <source>
        <dbReference type="SAM" id="SignalP"/>
    </source>
</evidence>
<feature type="compositionally biased region" description="Low complexity" evidence="1">
    <location>
        <begin position="22"/>
        <end position="37"/>
    </location>
</feature>
<evidence type="ECO:0000256" key="1">
    <source>
        <dbReference type="SAM" id="MobiDB-lite"/>
    </source>
</evidence>
<evidence type="ECO:0000313" key="4">
    <source>
        <dbReference type="Proteomes" id="UP000440224"/>
    </source>
</evidence>
<feature type="region of interest" description="Disordered" evidence="1">
    <location>
        <begin position="22"/>
        <end position="108"/>
    </location>
</feature>
<name>A0A6N7PQR1_9BACT</name>
<accession>A0A6N7PQR1</accession>